<organism evidence="2 3">
    <name type="scientific">Sinanodonta woodiana</name>
    <name type="common">Chinese pond mussel</name>
    <name type="synonym">Anodonta woodiana</name>
    <dbReference type="NCBI Taxonomy" id="1069815"/>
    <lineage>
        <taxon>Eukaryota</taxon>
        <taxon>Metazoa</taxon>
        <taxon>Spiralia</taxon>
        <taxon>Lophotrochozoa</taxon>
        <taxon>Mollusca</taxon>
        <taxon>Bivalvia</taxon>
        <taxon>Autobranchia</taxon>
        <taxon>Heteroconchia</taxon>
        <taxon>Palaeoheterodonta</taxon>
        <taxon>Unionida</taxon>
        <taxon>Unionoidea</taxon>
        <taxon>Unionidae</taxon>
        <taxon>Unioninae</taxon>
        <taxon>Sinanodonta</taxon>
    </lineage>
</organism>
<accession>A0ABD3VAP5</accession>
<protein>
    <recommendedName>
        <fullName evidence="4">Tetratricopeptide repeat protein</fullName>
    </recommendedName>
</protein>
<dbReference type="Gene3D" id="1.25.40.10">
    <property type="entry name" value="Tetratricopeptide repeat domain"/>
    <property type="match status" value="2"/>
</dbReference>
<dbReference type="AlphaFoldDB" id="A0ABD3VAP5"/>
<dbReference type="InterPro" id="IPR011990">
    <property type="entry name" value="TPR-like_helical_dom_sf"/>
</dbReference>
<name>A0ABD3VAP5_SINWO</name>
<feature type="region of interest" description="Disordered" evidence="1">
    <location>
        <begin position="575"/>
        <end position="604"/>
    </location>
</feature>
<comment type="caution">
    <text evidence="2">The sequence shown here is derived from an EMBL/GenBank/DDBJ whole genome shotgun (WGS) entry which is preliminary data.</text>
</comment>
<keyword evidence="3" id="KW-1185">Reference proteome</keyword>
<evidence type="ECO:0000313" key="2">
    <source>
        <dbReference type="EMBL" id="KAL3858665.1"/>
    </source>
</evidence>
<dbReference type="SUPFAM" id="SSF48452">
    <property type="entry name" value="TPR-like"/>
    <property type="match status" value="3"/>
</dbReference>
<feature type="region of interest" description="Disordered" evidence="1">
    <location>
        <begin position="630"/>
        <end position="650"/>
    </location>
</feature>
<dbReference type="PANTHER" id="PTHR16253:SF0">
    <property type="entry name" value="TETRATRICOPEPTIDE REPEAT PROTEIN 22"/>
    <property type="match status" value="1"/>
</dbReference>
<evidence type="ECO:0000256" key="1">
    <source>
        <dbReference type="SAM" id="MobiDB-lite"/>
    </source>
</evidence>
<sequence length="1090" mass="125355">MTEDREKAFRKRIAAFPSHFDLDIKFGFTTGNRKNIIKKLSEEMDTTGFELDAEWTRAFNVLSFLHWRIGDYKQAKMYSEKALLKRQDDVMALANQAWMHMKRSEFSETQCRLEKLEKLKGRRELIVISKAEQAFAYTRLGPRYFKKAIELFQNVIASSTELELEESYINLWKFGLGLSLKRQLHFVNAFSFDHLSTPVDSFKYAISVLLDVAQNANTPRYKARGLVALGELANSIHNHDMLSSQDKNSLPKEFTDKTPDEFFDTALSIFHDDVYVLERYGRHVRFSRDYNKSIQFLRRSVGIRGTSLGHHHLAKAIRSALNKELGDKIKRSRDFHNTSNRQFFYTPVRKGCDEGYKKLLENQNTRRNLFPECKQTIEGLDKDKLPGNNSVFENSPVSVSSTNNSTAPELASRGSIQNDSGIFSLETTDDLTAQFDVLKMSDSTSSSYPENMASPELQPRASNTYCDADQARAVEQRQASNTFDNGHQARIVEQRQASNTFFYGNEARFDEQRKTSNTFSDDDQARVVEKDQMISNQRYNISSVGDQKGHLHTAYRRCDSENSFSDRGYRSMRACHRGRSRGAQGSRFGARRGRGQTWGRSQSSDQLFPRSKYFQNLASTSEEIISRQISSPGGQCTPENQSFTTPFQPQQRKVTMPIGSPQKVLRYPPNDKRVEEILQHLEKSLEYAPSNCAALYDKGLLFRSLGRLQEAVELFIDIRTQKDCSPWQAVLCMEQHALCLQEIAETENDDQREARNTNIKELLFEAMEKAAYIASLVPFYQPRGTAFPSLKEMLFRQDKGNKYRKTTLKEFARLYELIGKYGHALSFYTKISEMSDTDAKDPEIILKMAQNYVKQRDFRNSLLFFNLIEASCTRLVDENRKLYFEAYLEGALCALEQDNAKEAKSRFKRTVRFCSQRKMISEDDDEEEEGSYDIHIQTSRDAEKSGLKLFDLLTNTCGLKVSLNDNQTTEEFKYEGIYEGVGNIMEQSCLIILIIDDASLRKGDLRYFINMAVDLNVDSNLGTGIISICLGTFNVPVEIKTFPAFIQPQHLDISEKKHENFQWLRDFFWKAAEQTFRPSMPNDTDRTDSD</sequence>
<feature type="compositionally biased region" description="Low complexity" evidence="1">
    <location>
        <begin position="394"/>
        <end position="406"/>
    </location>
</feature>
<proteinExistence type="predicted"/>
<reference evidence="2 3" key="1">
    <citation type="submission" date="2024-11" db="EMBL/GenBank/DDBJ databases">
        <title>Chromosome-level genome assembly of the freshwater bivalve Anodonta woodiana.</title>
        <authorList>
            <person name="Chen X."/>
        </authorList>
    </citation>
    <scope>NUCLEOTIDE SEQUENCE [LARGE SCALE GENOMIC DNA]</scope>
    <source>
        <strain evidence="2">MN2024</strain>
        <tissue evidence="2">Gills</tissue>
    </source>
</reference>
<evidence type="ECO:0008006" key="4">
    <source>
        <dbReference type="Google" id="ProtNLM"/>
    </source>
</evidence>
<dbReference type="Proteomes" id="UP001634394">
    <property type="component" value="Unassembled WGS sequence"/>
</dbReference>
<evidence type="ECO:0000313" key="3">
    <source>
        <dbReference type="Proteomes" id="UP001634394"/>
    </source>
</evidence>
<dbReference type="EMBL" id="JBJQND010000012">
    <property type="protein sequence ID" value="KAL3858665.1"/>
    <property type="molecule type" value="Genomic_DNA"/>
</dbReference>
<dbReference type="PANTHER" id="PTHR16253">
    <property type="entry name" value="TETRATRICOPEPTIDE REPEAT PROTEIN 22"/>
    <property type="match status" value="1"/>
</dbReference>
<feature type="region of interest" description="Disordered" evidence="1">
    <location>
        <begin position="384"/>
        <end position="413"/>
    </location>
</feature>
<gene>
    <name evidence="2" type="ORF">ACJMK2_008927</name>
</gene>
<dbReference type="InterPro" id="IPR042342">
    <property type="entry name" value="TTC22"/>
</dbReference>